<sequence length="286" mass="31461">MKMNNKFILALIIIIAVAAGLFWLLAAWRCQMPGGRTFIENIGNESEKSDLIKVSQPRPNQTIASPLVIKGEARGNWYFEASFPVELLDENNNLVATAIAQAQSDWMVEDFVPFIAELNFALPVGETGFLVLKKDNPSGLAEHADELRIPVKFKKPAETVAVNVYFSNNKLDPEIFCTKVFLVQRQVAKTQAPARAALAELLAGTTQAEKDQGFFTSINPGVKIQNLTIAGGIAKVDFDKQLEFQLGGSCRVSAIRAQITETLKQFPIVDNVIISIDGRTEDILQP</sequence>
<dbReference type="EMBL" id="PCWW01000028">
    <property type="protein sequence ID" value="PIR13588.1"/>
    <property type="molecule type" value="Genomic_DNA"/>
</dbReference>
<dbReference type="Proteomes" id="UP000230869">
    <property type="component" value="Unassembled WGS sequence"/>
</dbReference>
<dbReference type="Pfam" id="PF10646">
    <property type="entry name" value="Germane"/>
    <property type="match status" value="1"/>
</dbReference>
<dbReference type="InterPro" id="IPR018911">
    <property type="entry name" value="Gmad2_Ig-like_dom"/>
</dbReference>
<reference evidence="3 4" key="1">
    <citation type="submission" date="2017-09" db="EMBL/GenBank/DDBJ databases">
        <title>Depth-based differentiation of microbial function through sediment-hosted aquifers and enrichment of novel symbionts in the deep terrestrial subsurface.</title>
        <authorList>
            <person name="Probst A.J."/>
            <person name="Ladd B."/>
            <person name="Jarett J.K."/>
            <person name="Geller-Mcgrath D.E."/>
            <person name="Sieber C.M."/>
            <person name="Emerson J.B."/>
            <person name="Anantharaman K."/>
            <person name="Thomas B.C."/>
            <person name="Malmstrom R."/>
            <person name="Stieglmeier M."/>
            <person name="Klingl A."/>
            <person name="Woyke T."/>
            <person name="Ryan C.M."/>
            <person name="Banfield J.F."/>
        </authorList>
    </citation>
    <scope>NUCLEOTIDE SEQUENCE [LARGE SCALE GENOMIC DNA]</scope>
    <source>
        <strain evidence="3">CG11_big_fil_rev_8_21_14_0_20_39_10</strain>
    </source>
</reference>
<evidence type="ECO:0000313" key="4">
    <source>
        <dbReference type="Proteomes" id="UP000230869"/>
    </source>
</evidence>
<organism evidence="3 4">
    <name type="scientific">Candidatus Falkowbacteria bacterium CG11_big_fil_rev_8_21_14_0_20_39_10</name>
    <dbReference type="NCBI Taxonomy" id="1974570"/>
    <lineage>
        <taxon>Bacteria</taxon>
        <taxon>Candidatus Falkowiibacteriota</taxon>
    </lineage>
</organism>
<feature type="transmembrane region" description="Helical" evidence="1">
    <location>
        <begin position="7"/>
        <end position="28"/>
    </location>
</feature>
<keyword evidence="1" id="KW-0472">Membrane</keyword>
<dbReference type="InterPro" id="IPR019606">
    <property type="entry name" value="GerMN"/>
</dbReference>
<name>A0A2M6K9R7_9BACT</name>
<gene>
    <name evidence="3" type="ORF">COV49_01670</name>
</gene>
<evidence type="ECO:0000256" key="1">
    <source>
        <dbReference type="SAM" id="Phobius"/>
    </source>
</evidence>
<protein>
    <recommendedName>
        <fullName evidence="2">GerMN domain-containing protein</fullName>
    </recommendedName>
</protein>
<evidence type="ECO:0000313" key="3">
    <source>
        <dbReference type="EMBL" id="PIR13588.1"/>
    </source>
</evidence>
<keyword evidence="1" id="KW-0812">Transmembrane</keyword>
<keyword evidence="1" id="KW-1133">Transmembrane helix</keyword>
<dbReference type="Pfam" id="PF10648">
    <property type="entry name" value="Gmad2"/>
    <property type="match status" value="1"/>
</dbReference>
<feature type="domain" description="GerMN" evidence="2">
    <location>
        <begin position="194"/>
        <end position="285"/>
    </location>
</feature>
<dbReference type="SMART" id="SM00909">
    <property type="entry name" value="Germane"/>
    <property type="match status" value="1"/>
</dbReference>
<accession>A0A2M6K9R7</accession>
<proteinExistence type="predicted"/>
<evidence type="ECO:0000259" key="2">
    <source>
        <dbReference type="SMART" id="SM00909"/>
    </source>
</evidence>
<dbReference type="AlphaFoldDB" id="A0A2M6K9R7"/>
<comment type="caution">
    <text evidence="3">The sequence shown here is derived from an EMBL/GenBank/DDBJ whole genome shotgun (WGS) entry which is preliminary data.</text>
</comment>